<dbReference type="Pfam" id="PF13411">
    <property type="entry name" value="MerR_1"/>
    <property type="match status" value="1"/>
</dbReference>
<organism evidence="6 7">
    <name type="scientific">Vreelandella titanicae BH1</name>
    <dbReference type="NCBI Taxonomy" id="1204738"/>
    <lineage>
        <taxon>Bacteria</taxon>
        <taxon>Pseudomonadati</taxon>
        <taxon>Pseudomonadota</taxon>
        <taxon>Gammaproteobacteria</taxon>
        <taxon>Oceanospirillales</taxon>
        <taxon>Halomonadaceae</taxon>
        <taxon>Vreelandella</taxon>
    </lineage>
</organism>
<evidence type="ECO:0000256" key="3">
    <source>
        <dbReference type="ARBA" id="ARBA00023125"/>
    </source>
</evidence>
<evidence type="ECO:0000256" key="2">
    <source>
        <dbReference type="ARBA" id="ARBA00023015"/>
    </source>
</evidence>
<evidence type="ECO:0000259" key="5">
    <source>
        <dbReference type="PROSITE" id="PS50937"/>
    </source>
</evidence>
<keyword evidence="2" id="KW-0805">Transcription regulation</keyword>
<feature type="domain" description="HTH merR-type" evidence="5">
    <location>
        <begin position="27"/>
        <end position="92"/>
    </location>
</feature>
<reference evidence="6 7" key="1">
    <citation type="journal article" date="2013" name="Genome Announc.">
        <title>Draft Genome of the Marine Gammaproteobacterium Halomonas titanicae.</title>
        <authorList>
            <person name="Sanchez-Porro C."/>
            <person name="de la Haba R.R."/>
            <person name="Cruz-Hernandez N."/>
            <person name="Gonzalez J.M."/>
            <person name="Reyes-Guirao C."/>
            <person name="Navarro-Sampedro L."/>
            <person name="Carballo M."/>
            <person name="Ventosa A."/>
        </authorList>
    </citation>
    <scope>NUCLEOTIDE SEQUENCE [LARGE SCALE GENOMIC DNA]</scope>
    <source>
        <strain evidence="6 7">BH1</strain>
    </source>
</reference>
<evidence type="ECO:0000256" key="4">
    <source>
        <dbReference type="ARBA" id="ARBA00023163"/>
    </source>
</evidence>
<dbReference type="PRINTS" id="PR00040">
    <property type="entry name" value="HTHMERR"/>
</dbReference>
<dbReference type="PANTHER" id="PTHR30204:SF69">
    <property type="entry name" value="MERR-FAMILY TRANSCRIPTIONAL REGULATOR"/>
    <property type="match status" value="1"/>
</dbReference>
<gene>
    <name evidence="6" type="ORF">HALTITAN_1374</name>
</gene>
<dbReference type="SUPFAM" id="SSF46955">
    <property type="entry name" value="Putative DNA-binding domain"/>
    <property type="match status" value="1"/>
</dbReference>
<comment type="caution">
    <text evidence="6">The sequence shown here is derived from an EMBL/GenBank/DDBJ whole genome shotgun (WGS) entry which is preliminary data.</text>
</comment>
<keyword evidence="3" id="KW-0238">DNA-binding</keyword>
<dbReference type="Proteomes" id="UP000011651">
    <property type="component" value="Unassembled WGS sequence"/>
</dbReference>
<accession>L9UC67</accession>
<evidence type="ECO:0000256" key="1">
    <source>
        <dbReference type="ARBA" id="ARBA00022491"/>
    </source>
</evidence>
<evidence type="ECO:0000313" key="6">
    <source>
        <dbReference type="EMBL" id="ELY21808.1"/>
    </source>
</evidence>
<dbReference type="PANTHER" id="PTHR30204">
    <property type="entry name" value="REDOX-CYCLING DRUG-SENSING TRANSCRIPTIONAL ACTIVATOR SOXR"/>
    <property type="match status" value="1"/>
</dbReference>
<dbReference type="SMART" id="SM00422">
    <property type="entry name" value="HTH_MERR"/>
    <property type="match status" value="1"/>
</dbReference>
<dbReference type="InterPro" id="IPR009061">
    <property type="entry name" value="DNA-bd_dom_put_sf"/>
</dbReference>
<keyword evidence="4" id="KW-0804">Transcription</keyword>
<dbReference type="CDD" id="cd01106">
    <property type="entry name" value="HTH_TipAL-Mta"/>
    <property type="match status" value="1"/>
</dbReference>
<dbReference type="InterPro" id="IPR000551">
    <property type="entry name" value="MerR-type_HTH_dom"/>
</dbReference>
<dbReference type="PROSITE" id="PS00552">
    <property type="entry name" value="HTH_MERR_1"/>
    <property type="match status" value="1"/>
</dbReference>
<proteinExistence type="predicted"/>
<dbReference type="GO" id="GO:0003700">
    <property type="term" value="F:DNA-binding transcription factor activity"/>
    <property type="evidence" value="ECO:0007669"/>
    <property type="project" value="InterPro"/>
</dbReference>
<dbReference type="AlphaFoldDB" id="L9UC67"/>
<dbReference type="PROSITE" id="PS50937">
    <property type="entry name" value="HTH_MERR_2"/>
    <property type="match status" value="1"/>
</dbReference>
<protein>
    <submittedName>
        <fullName evidence="6">DNA binding domain, putative</fullName>
    </submittedName>
</protein>
<name>L9UC67_9GAMM</name>
<dbReference type="InterPro" id="IPR047057">
    <property type="entry name" value="MerR_fam"/>
</dbReference>
<keyword evidence="1" id="KW-0678">Repressor</keyword>
<dbReference type="PATRIC" id="fig|1204738.3.peg.2049"/>
<dbReference type="Gene3D" id="1.10.1660.10">
    <property type="match status" value="1"/>
</dbReference>
<evidence type="ECO:0000313" key="7">
    <source>
        <dbReference type="Proteomes" id="UP000011651"/>
    </source>
</evidence>
<sequence>MEKVEGGKASLMRQNKSDDILKPMQAGELARRAGITVRTLHHYDALGLLKPSGRTEAGYRLYHAQDIACLQRIQLLKNLGFTLAEVASLLQDDARHSIKTLVNDNITALNAQIDSATRLRDHLQQLRNTFAGEAEPSTEAFLNTLELLEAYSRYFSRDELQDLRFYTRQRATRAQWQLLLDELNTLQAEGVKPTAPSAQNLAVRWMEQLEQDTTGNPELLRKLSLMAEREQALRDYLSIEREQLNFIQQAFLEHKLAIFRRHLSPSVYAYLAERYGDYMKHWPPLLRRINQMLEQGISPESEIGREVAQDWLAIFQGYAGQDPKAQAEIRKVQMNEPELRRGTWLRDAQLDFLQRALAALRQYH</sequence>
<dbReference type="GO" id="GO:0003677">
    <property type="term" value="F:DNA binding"/>
    <property type="evidence" value="ECO:0007669"/>
    <property type="project" value="UniProtKB-KW"/>
</dbReference>
<dbReference type="EMBL" id="AOPO01000004">
    <property type="protein sequence ID" value="ELY21808.1"/>
    <property type="molecule type" value="Genomic_DNA"/>
</dbReference>